<reference evidence="1 2" key="1">
    <citation type="journal article" date="2007" name="Appl. Environ. Microbiol.">
        <title>Genome sequence of the cellulolytic gliding bacterium Cytophaga hutchinsonii.</title>
        <authorList>
            <person name="Xie G."/>
            <person name="Bruce D.C."/>
            <person name="Challacombe J.F."/>
            <person name="Chertkov O."/>
            <person name="Detter J.C."/>
            <person name="Gilna P."/>
            <person name="Han C.S."/>
            <person name="Lucas S."/>
            <person name="Misra M."/>
            <person name="Myers G.L."/>
            <person name="Richardson P."/>
            <person name="Tapia R."/>
            <person name="Thayer N."/>
            <person name="Thompson L.S."/>
            <person name="Brettin T.S."/>
            <person name="Henrissat B."/>
            <person name="Wilson D.B."/>
            <person name="McBride M.J."/>
        </authorList>
    </citation>
    <scope>NUCLEOTIDE SEQUENCE [LARGE SCALE GENOMIC DNA]</scope>
    <source>
        <strain evidence="2">ATCC 33406 / DSM 1761 / CIP 103989 / NBRC 15051 / NCIMB 9469 / D465</strain>
    </source>
</reference>
<name>A0A6N4SQ88_CYTH3</name>
<evidence type="ECO:0000313" key="1">
    <source>
        <dbReference type="EMBL" id="ABG58451.1"/>
    </source>
</evidence>
<dbReference type="OrthoDB" id="6945224at2"/>
<gene>
    <name evidence="1" type="ordered locus">CHU_1176</name>
</gene>
<dbReference type="AlphaFoldDB" id="A0A6N4SQ88"/>
<organism evidence="1 2">
    <name type="scientific">Cytophaga hutchinsonii (strain ATCC 33406 / DSM 1761 / CIP 103989 / NBRC 15051 / NCIMB 9469 / D465)</name>
    <dbReference type="NCBI Taxonomy" id="269798"/>
    <lineage>
        <taxon>Bacteria</taxon>
        <taxon>Pseudomonadati</taxon>
        <taxon>Bacteroidota</taxon>
        <taxon>Cytophagia</taxon>
        <taxon>Cytophagales</taxon>
        <taxon>Cytophagaceae</taxon>
        <taxon>Cytophaga</taxon>
    </lineage>
</organism>
<dbReference type="Proteomes" id="UP000001822">
    <property type="component" value="Chromosome"/>
</dbReference>
<dbReference type="RefSeq" id="WP_011584566.1">
    <property type="nucleotide sequence ID" value="NC_008255.1"/>
</dbReference>
<dbReference type="EMBL" id="CP000383">
    <property type="protein sequence ID" value="ABG58451.1"/>
    <property type="molecule type" value="Genomic_DNA"/>
</dbReference>
<proteinExistence type="predicted"/>
<protein>
    <submittedName>
        <fullName evidence="1">Uncharacterized protein</fullName>
    </submittedName>
</protein>
<accession>A0A6N4SQ88</accession>
<dbReference type="KEGG" id="chu:CHU_1176"/>
<evidence type="ECO:0000313" key="2">
    <source>
        <dbReference type="Proteomes" id="UP000001822"/>
    </source>
</evidence>
<sequence>MDKTKDIIFDVFRFQIVPISSTNQMVLFSEFTNVDDLKANKNLYFSTVLKANNSYYNKQNETLPYKSIYSEDDLIVFRLAAKKGRIIQDSNFTQKQVEDYPDVLVIINNNPEIQKIAISRNIQAFSSSDVVLHILESKYRDLLRAYNLQIYIKPIFKTFEFWQIANQYEGRVEGLEFELIKPNMSNISGSLRESFKSIIDTTNSHTTKLVMKAPEDSSLEHIDSNNEDLKGMVDYASEGGGEISIKVKGIKRKIKTKKSSTQVSIDSIELTGNPNAVITAYNKIIGS</sequence>
<keyword evidence="2" id="KW-1185">Reference proteome</keyword>